<dbReference type="Proteomes" id="UP000068250">
    <property type="component" value="Plasmid 1P"/>
</dbReference>
<proteinExistence type="predicted"/>
<feature type="domain" description="HTH cro/C1-type" evidence="1">
    <location>
        <begin position="35"/>
        <end position="88"/>
    </location>
</feature>
<dbReference type="PATRIC" id="fig|431306.5.peg.2824"/>
<protein>
    <submittedName>
        <fullName evidence="3">Transcriptional regulator</fullName>
    </submittedName>
</protein>
<dbReference type="GO" id="GO:0003677">
    <property type="term" value="F:DNA binding"/>
    <property type="evidence" value="ECO:0007669"/>
    <property type="project" value="InterPro"/>
</dbReference>
<dbReference type="PROSITE" id="PS50943">
    <property type="entry name" value="HTH_CROC1"/>
    <property type="match status" value="1"/>
</dbReference>
<reference evidence="4" key="2">
    <citation type="submission" date="2014-09" db="EMBL/GenBank/DDBJ databases">
        <authorList>
            <person name="Illeghems K.G."/>
        </authorList>
    </citation>
    <scope>NUCLEOTIDE SEQUENCE [LARGE SCALE GENOMIC DNA]</scope>
    <source>
        <strain evidence="4">LMG 23848T</strain>
        <plasmid evidence="4">1P</plasmid>
    </source>
</reference>
<evidence type="ECO:0000259" key="1">
    <source>
        <dbReference type="PROSITE" id="PS50943"/>
    </source>
</evidence>
<name>A0A0U5F773_9PROT</name>
<organism evidence="2 4">
    <name type="scientific">Acetobacter ghanensis</name>
    <dbReference type="NCBI Taxonomy" id="431306"/>
    <lineage>
        <taxon>Bacteria</taxon>
        <taxon>Pseudomonadati</taxon>
        <taxon>Pseudomonadota</taxon>
        <taxon>Alphaproteobacteria</taxon>
        <taxon>Acetobacterales</taxon>
        <taxon>Acetobacteraceae</taxon>
        <taxon>Acetobacter</taxon>
    </lineage>
</organism>
<evidence type="ECO:0000313" key="5">
    <source>
        <dbReference type="Proteomes" id="UP000657200"/>
    </source>
</evidence>
<dbReference type="Proteomes" id="UP000657200">
    <property type="component" value="Unassembled WGS sequence"/>
</dbReference>
<dbReference type="InterPro" id="IPR001387">
    <property type="entry name" value="Cro/C1-type_HTH"/>
</dbReference>
<reference evidence="3 5" key="3">
    <citation type="journal article" date="2020" name="Int. J. Syst. Evol. Microbiol.">
        <title>Novel acetic acid bacteria from cider fermentations: Acetobacter conturbans sp. nov. and Acetobacter fallax sp. nov.</title>
        <authorList>
            <person name="Sombolestani A.S."/>
            <person name="Cleenwerck I."/>
            <person name="Cnockaert M."/>
            <person name="Borremans W."/>
            <person name="Wieme A.D."/>
            <person name="De Vuyst L."/>
            <person name="Vandamme P."/>
        </authorList>
    </citation>
    <scope>NUCLEOTIDE SEQUENCE [LARGE SCALE GENOMIC DNA]</scope>
    <source>
        <strain evidence="3 5">LMG 23848</strain>
    </source>
</reference>
<dbReference type="OrthoDB" id="9797478at2"/>
<keyword evidence="5" id="KW-1185">Reference proteome</keyword>
<dbReference type="InterPro" id="IPR010982">
    <property type="entry name" value="Lambda_DNA-bd_dom_sf"/>
</dbReference>
<dbReference type="InterPro" id="IPR039554">
    <property type="entry name" value="HigA2-like_HTH"/>
</dbReference>
<dbReference type="Pfam" id="PF13744">
    <property type="entry name" value="HTH_37"/>
    <property type="match status" value="1"/>
</dbReference>
<dbReference type="EMBL" id="LN609303">
    <property type="protein sequence ID" value="CEF57400.1"/>
    <property type="molecule type" value="Genomic_DNA"/>
</dbReference>
<reference evidence="2" key="1">
    <citation type="submission" date="2014-09" db="EMBL/GenBank/DDBJ databases">
        <authorList>
            <person name="Magalhaes I.L.F."/>
            <person name="Oliveira U."/>
            <person name="Santos F.R."/>
            <person name="Vidigal T.H.D.A."/>
            <person name="Brescovit A.D."/>
            <person name="Santos A.J."/>
        </authorList>
    </citation>
    <scope>NUCLEOTIDE SEQUENCE</scope>
    <source>
        <strain evidence="2">LMG 23848T</strain>
    </source>
</reference>
<evidence type="ECO:0000313" key="3">
    <source>
        <dbReference type="EMBL" id="NHO40561.1"/>
    </source>
</evidence>
<accession>A0A0U5F773</accession>
<dbReference type="AlphaFoldDB" id="A0A0U5F773"/>
<dbReference type="CDD" id="cd00093">
    <property type="entry name" value="HTH_XRE"/>
    <property type="match status" value="1"/>
</dbReference>
<dbReference type="RefSeq" id="WP_059024944.1">
    <property type="nucleotide sequence ID" value="NZ_LN609303.1"/>
</dbReference>
<evidence type="ECO:0000313" key="4">
    <source>
        <dbReference type="Proteomes" id="UP000068250"/>
    </source>
</evidence>
<gene>
    <name evidence="2" type="ORF">AGA_1P93</name>
    <name evidence="3" type="ORF">GOB80_12975</name>
</gene>
<evidence type="ECO:0000313" key="2">
    <source>
        <dbReference type="EMBL" id="CEF57400.1"/>
    </source>
</evidence>
<dbReference type="SUPFAM" id="SSF47413">
    <property type="entry name" value="lambda repressor-like DNA-binding domains"/>
    <property type="match status" value="1"/>
</dbReference>
<dbReference type="Gene3D" id="1.10.260.40">
    <property type="entry name" value="lambda repressor-like DNA-binding domains"/>
    <property type="match status" value="1"/>
</dbReference>
<geneLocation type="plasmid" evidence="4">
    <name>1P</name>
</geneLocation>
<dbReference type="EMBL" id="WOTE01000023">
    <property type="protein sequence ID" value="NHO40561.1"/>
    <property type="molecule type" value="Genomic_DNA"/>
</dbReference>
<sequence length="113" mass="12356">MANRKSLASLAEKLSPEARERAVLKARAMSDAMDLAELRRAQVMSQKQIAALLGINQASVAKMEKRTDMYISTLRSYIEAMGGELQIVAKFPAHAVPIRSFSAIATEPDTYSA</sequence>